<reference evidence="1 2" key="1">
    <citation type="submission" date="2018-03" db="EMBL/GenBank/DDBJ databases">
        <title>The draft genome of Zobellella sp. 59N8.</title>
        <authorList>
            <person name="Liu L."/>
            <person name="Li L."/>
            <person name="Zhang X."/>
            <person name="Liang L."/>
            <person name="Wang T."/>
        </authorList>
    </citation>
    <scope>NUCLEOTIDE SEQUENCE [LARGE SCALE GENOMIC DNA]</scope>
    <source>
        <strain evidence="1 2">59N8</strain>
    </source>
</reference>
<gene>
    <name evidence="1" type="ORF">C7H85_07985</name>
</gene>
<dbReference type="EMBL" id="PXYG01000002">
    <property type="protein sequence ID" value="PSJ46558.1"/>
    <property type="molecule type" value="Genomic_DNA"/>
</dbReference>
<protein>
    <submittedName>
        <fullName evidence="1">Uncharacterized protein</fullName>
    </submittedName>
</protein>
<evidence type="ECO:0000313" key="2">
    <source>
        <dbReference type="Proteomes" id="UP000240243"/>
    </source>
</evidence>
<evidence type="ECO:0000313" key="1">
    <source>
        <dbReference type="EMBL" id="PSJ46558.1"/>
    </source>
</evidence>
<name>A0A2P7R8K4_9GAMM</name>
<proteinExistence type="predicted"/>
<sequence length="68" mass="8315">MGKLIKWLLILAVAVLVLSEVNLSASLYRYEDNQIEIIFPRWRTESPWYYLRWNPGREEFIHRWHPEA</sequence>
<organism evidence="1 2">
    <name type="scientific">Zobellella endophytica</name>
    <dbReference type="NCBI Taxonomy" id="2116700"/>
    <lineage>
        <taxon>Bacteria</taxon>
        <taxon>Pseudomonadati</taxon>
        <taxon>Pseudomonadota</taxon>
        <taxon>Gammaproteobacteria</taxon>
        <taxon>Aeromonadales</taxon>
        <taxon>Aeromonadaceae</taxon>
        <taxon>Zobellella</taxon>
    </lineage>
</organism>
<comment type="caution">
    <text evidence="1">The sequence shown here is derived from an EMBL/GenBank/DDBJ whole genome shotgun (WGS) entry which is preliminary data.</text>
</comment>
<dbReference type="AlphaFoldDB" id="A0A2P7R8K4"/>
<accession>A0A2P7R8K4</accession>
<keyword evidence="2" id="KW-1185">Reference proteome</keyword>
<dbReference type="Proteomes" id="UP000240243">
    <property type="component" value="Unassembled WGS sequence"/>
</dbReference>
<dbReference type="OrthoDB" id="7064604at2"/>
<dbReference type="RefSeq" id="WP_106729173.1">
    <property type="nucleotide sequence ID" value="NZ_PXYG01000002.1"/>
</dbReference>